<evidence type="ECO:0000256" key="5">
    <source>
        <dbReference type="ARBA" id="ARBA00023136"/>
    </source>
</evidence>
<organism evidence="7 8">
    <name type="scientific">Pochonia chlamydosporia 170</name>
    <dbReference type="NCBI Taxonomy" id="1380566"/>
    <lineage>
        <taxon>Eukaryota</taxon>
        <taxon>Fungi</taxon>
        <taxon>Dikarya</taxon>
        <taxon>Ascomycota</taxon>
        <taxon>Pezizomycotina</taxon>
        <taxon>Sordariomycetes</taxon>
        <taxon>Hypocreomycetidae</taxon>
        <taxon>Hypocreales</taxon>
        <taxon>Clavicipitaceae</taxon>
        <taxon>Pochonia</taxon>
    </lineage>
</organism>
<evidence type="ECO:0000256" key="1">
    <source>
        <dbReference type="ARBA" id="ARBA00004141"/>
    </source>
</evidence>
<evidence type="ECO:0000313" key="7">
    <source>
        <dbReference type="EMBL" id="OAQ67767.1"/>
    </source>
</evidence>
<feature type="transmembrane region" description="Helical" evidence="6">
    <location>
        <begin position="40"/>
        <end position="61"/>
    </location>
</feature>
<keyword evidence="2" id="KW-0813">Transport</keyword>
<dbReference type="GO" id="GO:0016020">
    <property type="term" value="C:membrane"/>
    <property type="evidence" value="ECO:0007669"/>
    <property type="project" value="UniProtKB-SubCell"/>
</dbReference>
<evidence type="ECO:0000313" key="8">
    <source>
        <dbReference type="Proteomes" id="UP000078397"/>
    </source>
</evidence>
<dbReference type="RefSeq" id="XP_018144617.1">
    <property type="nucleotide sequence ID" value="XM_018283520.1"/>
</dbReference>
<evidence type="ECO:0000256" key="6">
    <source>
        <dbReference type="SAM" id="Phobius"/>
    </source>
</evidence>
<feature type="transmembrane region" description="Helical" evidence="6">
    <location>
        <begin position="312"/>
        <end position="332"/>
    </location>
</feature>
<comment type="caution">
    <text evidence="7">The sequence shown here is derived from an EMBL/GenBank/DDBJ whole genome shotgun (WGS) entry which is preliminary data.</text>
</comment>
<dbReference type="InterPro" id="IPR002293">
    <property type="entry name" value="AA/rel_permease1"/>
</dbReference>
<dbReference type="Proteomes" id="UP000078397">
    <property type="component" value="Unassembled WGS sequence"/>
</dbReference>
<feature type="transmembrane region" description="Helical" evidence="6">
    <location>
        <begin position="6"/>
        <end position="28"/>
    </location>
</feature>
<evidence type="ECO:0000256" key="4">
    <source>
        <dbReference type="ARBA" id="ARBA00022989"/>
    </source>
</evidence>
<proteinExistence type="predicted"/>
<feature type="transmembrane region" description="Helical" evidence="6">
    <location>
        <begin position="203"/>
        <end position="223"/>
    </location>
</feature>
<dbReference type="KEGG" id="pchm:VFPPC_04119"/>
<dbReference type="AlphaFoldDB" id="A0A179FQY0"/>
<feature type="transmembrane region" description="Helical" evidence="6">
    <location>
        <begin position="148"/>
        <end position="168"/>
    </location>
</feature>
<reference evidence="7 8" key="1">
    <citation type="journal article" date="2016" name="PLoS Pathog.">
        <title>Biosynthesis of antibiotic leucinostatins in bio-control fungus Purpureocillium lilacinum and their inhibition on phytophthora revealed by genome mining.</title>
        <authorList>
            <person name="Wang G."/>
            <person name="Liu Z."/>
            <person name="Lin R."/>
            <person name="Li E."/>
            <person name="Mao Z."/>
            <person name="Ling J."/>
            <person name="Yang Y."/>
            <person name="Yin W.B."/>
            <person name="Xie B."/>
        </authorList>
    </citation>
    <scope>NUCLEOTIDE SEQUENCE [LARGE SCALE GENOMIC DNA]</scope>
    <source>
        <strain evidence="7">170</strain>
    </source>
</reference>
<comment type="subcellular location">
    <subcellularLocation>
        <location evidence="1">Membrane</location>
        <topology evidence="1">Multi-pass membrane protein</topology>
    </subcellularLocation>
</comment>
<dbReference type="Gene3D" id="1.20.1740.10">
    <property type="entry name" value="Amino acid/polyamine transporter I"/>
    <property type="match status" value="1"/>
</dbReference>
<protein>
    <submittedName>
        <fullName evidence="7">Amino acid transporter</fullName>
    </submittedName>
</protein>
<keyword evidence="3 6" id="KW-0812">Transmembrane</keyword>
<dbReference type="STRING" id="1380566.A0A179FQY0"/>
<sequence length="388" mass="42054">MSIIGWWLASGSAANFIASMILTIATIWHPDYTPTNWQQWLVYTGLIWLAAALNILGSRWLPYFNKFIFLLSIGTLTATVIALFVTGRHHHAPASFIFADVTSQSGWSSQGFAFVLAISNAVYGFLGSDCGAHLCEEIANPSKNVPKVILYPLVMGLLTAFPFAAALLYSITDLTAVLNTATGLPLLEIYYQATGSYAAASALLALFAFCFFGCLVAVGAYLFSAASLYGLIFLGSTTAFSAMVNAAIMFLQTSCVIPQAILLYRGRSQVLPRRYFDLGKFGAVINGTAIAWVVFLDVVYCFPIFMPVTKENMSYVSVVCVGLVGFVIILWFTTKRGKFTGPSINVELMNERRLAALETELDVAGVPETGSIARSELKGSNATTSERE</sequence>
<keyword evidence="5 6" id="KW-0472">Membrane</keyword>
<keyword evidence="8" id="KW-1185">Reference proteome</keyword>
<dbReference type="PANTHER" id="PTHR45649:SF11">
    <property type="entry name" value="TRANSPORTER, PUTATIVE (EUROFUNG)-RELATED"/>
    <property type="match status" value="1"/>
</dbReference>
<evidence type="ECO:0000256" key="2">
    <source>
        <dbReference type="ARBA" id="ARBA00022448"/>
    </source>
</evidence>
<feature type="transmembrane region" description="Helical" evidence="6">
    <location>
        <begin position="67"/>
        <end position="85"/>
    </location>
</feature>
<dbReference type="GeneID" id="28847514"/>
<dbReference type="PANTHER" id="PTHR45649">
    <property type="entry name" value="AMINO-ACID PERMEASE BAT1"/>
    <property type="match status" value="1"/>
</dbReference>
<keyword evidence="4 6" id="KW-1133">Transmembrane helix</keyword>
<dbReference type="Pfam" id="PF13520">
    <property type="entry name" value="AA_permease_2"/>
    <property type="match status" value="1"/>
</dbReference>
<dbReference type="EMBL" id="LSBJ02000003">
    <property type="protein sequence ID" value="OAQ67767.1"/>
    <property type="molecule type" value="Genomic_DNA"/>
</dbReference>
<dbReference type="GO" id="GO:0022857">
    <property type="term" value="F:transmembrane transporter activity"/>
    <property type="evidence" value="ECO:0007669"/>
    <property type="project" value="InterPro"/>
</dbReference>
<accession>A0A179FQY0</accession>
<name>A0A179FQY0_METCM</name>
<evidence type="ECO:0000256" key="3">
    <source>
        <dbReference type="ARBA" id="ARBA00022692"/>
    </source>
</evidence>
<gene>
    <name evidence="7" type="ORF">VFPPC_04119</name>
</gene>
<dbReference type="OrthoDB" id="2417308at2759"/>
<feature type="transmembrane region" description="Helical" evidence="6">
    <location>
        <begin position="284"/>
        <end position="306"/>
    </location>
</feature>